<sequence length="145" mass="16929">MTRRVFCLFFIVFYFDFTQVKGSTECVWATGKVVCHKNQTAVLNTIVELYDLDSPQNSNIKNPLDPDDKVAFTIVEEKDGLFRLEGCASDVDWIPGIKNKPEMYFRVFHYCNKPSGEFKYIWPVFRVFVPNTYDKHIEDPIVLDN</sequence>
<evidence type="ECO:0000313" key="1">
    <source>
        <dbReference type="Proteomes" id="UP000887576"/>
    </source>
</evidence>
<organism evidence="1 2">
    <name type="scientific">Panagrolaimus sp. JU765</name>
    <dbReference type="NCBI Taxonomy" id="591449"/>
    <lineage>
        <taxon>Eukaryota</taxon>
        <taxon>Metazoa</taxon>
        <taxon>Ecdysozoa</taxon>
        <taxon>Nematoda</taxon>
        <taxon>Chromadorea</taxon>
        <taxon>Rhabditida</taxon>
        <taxon>Tylenchina</taxon>
        <taxon>Panagrolaimomorpha</taxon>
        <taxon>Panagrolaimoidea</taxon>
        <taxon>Panagrolaimidae</taxon>
        <taxon>Panagrolaimus</taxon>
    </lineage>
</organism>
<protein>
    <submittedName>
        <fullName evidence="2">Uncharacterized protein</fullName>
    </submittedName>
</protein>
<proteinExistence type="predicted"/>
<reference evidence="2" key="1">
    <citation type="submission" date="2022-11" db="UniProtKB">
        <authorList>
            <consortium name="WormBaseParasite"/>
        </authorList>
    </citation>
    <scope>IDENTIFICATION</scope>
</reference>
<dbReference type="Proteomes" id="UP000887576">
    <property type="component" value="Unplaced"/>
</dbReference>
<dbReference type="WBParaSite" id="JU765_v2.g244.t1">
    <property type="protein sequence ID" value="JU765_v2.g244.t1"/>
    <property type="gene ID" value="JU765_v2.g244"/>
</dbReference>
<name>A0AC34R171_9BILA</name>
<accession>A0AC34R171</accession>
<evidence type="ECO:0000313" key="2">
    <source>
        <dbReference type="WBParaSite" id="JU765_v2.g244.t1"/>
    </source>
</evidence>